<proteinExistence type="predicted"/>
<evidence type="ECO:0000313" key="1">
    <source>
        <dbReference type="EMBL" id="ACL43203.1"/>
    </source>
</evidence>
<dbReference type="HOGENOM" id="CLU_3151909_0_0_3"/>
<sequence>MVISPEGLMQHEQGDGGKTGFILTAIVQPSGLSTSVELDESPELRLKN</sequence>
<dbReference type="EMBL" id="CP001344">
    <property type="protein sequence ID" value="ACL43203.1"/>
    <property type="molecule type" value="Genomic_DNA"/>
</dbReference>
<gene>
    <name evidence="1" type="ordered locus">Cyan7425_0817</name>
</gene>
<organism evidence="1">
    <name type="scientific">Cyanothece sp. (strain PCC 7425 / ATCC 29141)</name>
    <dbReference type="NCBI Taxonomy" id="395961"/>
    <lineage>
        <taxon>Bacteria</taxon>
        <taxon>Bacillati</taxon>
        <taxon>Cyanobacteriota</taxon>
        <taxon>Cyanophyceae</taxon>
        <taxon>Gomontiellales</taxon>
        <taxon>Cyanothecaceae</taxon>
        <taxon>Cyanothece</taxon>
    </lineage>
</organism>
<protein>
    <submittedName>
        <fullName evidence="1">Uncharacterized protein</fullName>
    </submittedName>
</protein>
<accession>B8HW25</accession>
<dbReference type="AlphaFoldDB" id="B8HW25"/>
<reference evidence="1" key="1">
    <citation type="submission" date="2009-01" db="EMBL/GenBank/DDBJ databases">
        <title>Complete sequence of chromosome Cyanothece sp. PCC 7425.</title>
        <authorList>
            <consortium name="US DOE Joint Genome Institute"/>
            <person name="Lucas S."/>
            <person name="Copeland A."/>
            <person name="Lapidus A."/>
            <person name="Glavina del Rio T."/>
            <person name="Dalin E."/>
            <person name="Tice H."/>
            <person name="Bruce D."/>
            <person name="Goodwin L."/>
            <person name="Pitluck S."/>
            <person name="Sims D."/>
            <person name="Meineke L."/>
            <person name="Brettin T."/>
            <person name="Detter J.C."/>
            <person name="Han C."/>
            <person name="Larimer F."/>
            <person name="Land M."/>
            <person name="Hauser L."/>
            <person name="Kyrpides N."/>
            <person name="Ovchinnikova G."/>
            <person name="Liberton M."/>
            <person name="Stoeckel J."/>
            <person name="Banerjee A."/>
            <person name="Singh A."/>
            <person name="Page L."/>
            <person name="Sato H."/>
            <person name="Zhao L."/>
            <person name="Sherman L."/>
            <person name="Pakrasi H."/>
            <person name="Richardson P."/>
        </authorList>
    </citation>
    <scope>NUCLEOTIDE SEQUENCE</scope>
    <source>
        <strain evidence="1">PCC 7425</strain>
    </source>
</reference>
<dbReference type="KEGG" id="cyn:Cyan7425_0817"/>
<name>B8HW25_CYAP4</name>